<dbReference type="PROSITE" id="PS00012">
    <property type="entry name" value="PHOSPHOPANTETHEINE"/>
    <property type="match status" value="1"/>
</dbReference>
<dbReference type="Gene3D" id="3.30.559.30">
    <property type="entry name" value="Nonribosomal peptide synthetase, condensation domain"/>
    <property type="match status" value="3"/>
</dbReference>
<dbReference type="PANTHER" id="PTHR45527">
    <property type="entry name" value="NONRIBOSOMAL PEPTIDE SYNTHETASE"/>
    <property type="match status" value="1"/>
</dbReference>
<keyword evidence="1" id="KW-0596">Phosphopantetheine</keyword>
<dbReference type="Pfam" id="PF00550">
    <property type="entry name" value="PP-binding"/>
    <property type="match status" value="2"/>
</dbReference>
<keyword evidence="3" id="KW-0436">Ligase</keyword>
<dbReference type="InterPro" id="IPR009081">
    <property type="entry name" value="PP-bd_ACP"/>
</dbReference>
<dbReference type="Gene3D" id="3.40.50.12780">
    <property type="entry name" value="N-terminal domain of ligase-like"/>
    <property type="match status" value="1"/>
</dbReference>
<dbReference type="Gene3D" id="1.10.1200.10">
    <property type="entry name" value="ACP-like"/>
    <property type="match status" value="2"/>
</dbReference>
<dbReference type="SMART" id="SM00823">
    <property type="entry name" value="PKS_PP"/>
    <property type="match status" value="1"/>
</dbReference>
<keyword evidence="8" id="KW-1185">Reference proteome</keyword>
<evidence type="ECO:0000256" key="3">
    <source>
        <dbReference type="ARBA" id="ARBA00022598"/>
    </source>
</evidence>
<dbReference type="InterPro" id="IPR020845">
    <property type="entry name" value="AMP-binding_CS"/>
</dbReference>
<dbReference type="InterPro" id="IPR045851">
    <property type="entry name" value="AMP-bd_C_sf"/>
</dbReference>
<accession>A0ABR4K267</accession>
<dbReference type="InterPro" id="IPR000873">
    <property type="entry name" value="AMP-dep_synth/lig_dom"/>
</dbReference>
<dbReference type="SUPFAM" id="SSF52777">
    <property type="entry name" value="CoA-dependent acyltransferases"/>
    <property type="match status" value="6"/>
</dbReference>
<dbReference type="InterPro" id="IPR023213">
    <property type="entry name" value="CAT-like_dom_sf"/>
</dbReference>
<feature type="domain" description="Carrier" evidence="6">
    <location>
        <begin position="776"/>
        <end position="852"/>
    </location>
</feature>
<evidence type="ECO:0000259" key="6">
    <source>
        <dbReference type="PROSITE" id="PS50075"/>
    </source>
</evidence>
<evidence type="ECO:0000256" key="1">
    <source>
        <dbReference type="ARBA" id="ARBA00022450"/>
    </source>
</evidence>
<dbReference type="InterPro" id="IPR001242">
    <property type="entry name" value="Condensation_dom"/>
</dbReference>
<dbReference type="InterPro" id="IPR042099">
    <property type="entry name" value="ANL_N_sf"/>
</dbReference>
<name>A0ABR4K267_9EURO</name>
<feature type="domain" description="Carrier" evidence="6">
    <location>
        <begin position="2301"/>
        <end position="2377"/>
    </location>
</feature>
<dbReference type="PROSITE" id="PS50075">
    <property type="entry name" value="CARRIER"/>
    <property type="match status" value="2"/>
</dbReference>
<dbReference type="PROSITE" id="PS00455">
    <property type="entry name" value="AMP_BINDING"/>
    <property type="match status" value="1"/>
</dbReference>
<dbReference type="InterPro" id="IPR020806">
    <property type="entry name" value="PKS_PP-bd"/>
</dbReference>
<comment type="similarity">
    <text evidence="4">Belongs to the NRP synthetase family.</text>
</comment>
<dbReference type="CDD" id="cd19542">
    <property type="entry name" value="CT_NRPS-like"/>
    <property type="match status" value="2"/>
</dbReference>
<reference evidence="7 8" key="1">
    <citation type="submission" date="2024-07" db="EMBL/GenBank/DDBJ databases">
        <title>Section-level genome sequencing and comparative genomics of Aspergillus sections Usti and Cavernicolus.</title>
        <authorList>
            <consortium name="Lawrence Berkeley National Laboratory"/>
            <person name="Nybo J.L."/>
            <person name="Vesth T.C."/>
            <person name="Theobald S."/>
            <person name="Frisvad J.C."/>
            <person name="Larsen T.O."/>
            <person name="Kjaerboelling I."/>
            <person name="Rothschild-Mancinelli K."/>
            <person name="Lyhne E.K."/>
            <person name="Kogle M.E."/>
            <person name="Barry K."/>
            <person name="Clum A."/>
            <person name="Na H."/>
            <person name="Ledsgaard L."/>
            <person name="Lin J."/>
            <person name="Lipzen A."/>
            <person name="Kuo A."/>
            <person name="Riley R."/>
            <person name="Mondo S."/>
            <person name="Labutti K."/>
            <person name="Haridas S."/>
            <person name="Pangalinan J."/>
            <person name="Salamov A.A."/>
            <person name="Simmons B.A."/>
            <person name="Magnuson J.K."/>
            <person name="Chen J."/>
            <person name="Drula E."/>
            <person name="Henrissat B."/>
            <person name="Wiebenga A."/>
            <person name="Lubbers R.J."/>
            <person name="Gomes A.C."/>
            <person name="Makela M.R."/>
            <person name="Stajich J."/>
            <person name="Grigoriev I.V."/>
            <person name="Mortensen U.H."/>
            <person name="De Vries R.P."/>
            <person name="Baker S.E."/>
            <person name="Andersen M.R."/>
        </authorList>
    </citation>
    <scope>NUCLEOTIDE SEQUENCE [LARGE SCALE GENOMIC DNA]</scope>
    <source>
        <strain evidence="7 8">CBS 123904</strain>
    </source>
</reference>
<evidence type="ECO:0000256" key="2">
    <source>
        <dbReference type="ARBA" id="ARBA00022553"/>
    </source>
</evidence>
<dbReference type="Gene3D" id="2.30.38.10">
    <property type="entry name" value="Luciferase, Domain 3"/>
    <property type="match status" value="1"/>
</dbReference>
<dbReference type="Pfam" id="PF00501">
    <property type="entry name" value="AMP-binding"/>
    <property type="match status" value="2"/>
</dbReference>
<dbReference type="Gene3D" id="3.30.559.10">
    <property type="entry name" value="Chloramphenicol acetyltransferase-like domain"/>
    <property type="match status" value="3"/>
</dbReference>
<dbReference type="InterPro" id="IPR036736">
    <property type="entry name" value="ACP-like_sf"/>
</dbReference>
<evidence type="ECO:0000256" key="4">
    <source>
        <dbReference type="ARBA" id="ARBA00029454"/>
    </source>
</evidence>
<dbReference type="Gene3D" id="3.40.50.980">
    <property type="match status" value="2"/>
</dbReference>
<evidence type="ECO:0000256" key="5">
    <source>
        <dbReference type="SAM" id="MobiDB-lite"/>
    </source>
</evidence>
<dbReference type="NCBIfam" id="TIGR01733">
    <property type="entry name" value="AA-adenyl-dom"/>
    <property type="match status" value="2"/>
</dbReference>
<dbReference type="Gene3D" id="3.30.300.30">
    <property type="match status" value="2"/>
</dbReference>
<protein>
    <recommendedName>
        <fullName evidence="6">Carrier domain-containing protein</fullName>
    </recommendedName>
</protein>
<dbReference type="EMBL" id="JBFXLU010000068">
    <property type="protein sequence ID" value="KAL2845894.1"/>
    <property type="molecule type" value="Genomic_DNA"/>
</dbReference>
<comment type="caution">
    <text evidence="7">The sequence shown here is derived from an EMBL/GenBank/DDBJ whole genome shotgun (WGS) entry which is preliminary data.</text>
</comment>
<gene>
    <name evidence="7" type="ORF">BJY01DRAFT_247501</name>
</gene>
<organism evidence="7 8">
    <name type="scientific">Aspergillus pseudoustus</name>
    <dbReference type="NCBI Taxonomy" id="1810923"/>
    <lineage>
        <taxon>Eukaryota</taxon>
        <taxon>Fungi</taxon>
        <taxon>Dikarya</taxon>
        <taxon>Ascomycota</taxon>
        <taxon>Pezizomycotina</taxon>
        <taxon>Eurotiomycetes</taxon>
        <taxon>Eurotiomycetidae</taxon>
        <taxon>Eurotiales</taxon>
        <taxon>Aspergillaceae</taxon>
        <taxon>Aspergillus</taxon>
        <taxon>Aspergillus subgen. Nidulantes</taxon>
    </lineage>
</organism>
<dbReference type="InterPro" id="IPR006162">
    <property type="entry name" value="Ppantetheine_attach_site"/>
</dbReference>
<dbReference type="PANTHER" id="PTHR45527:SF16">
    <property type="entry name" value="NONRIBOSOMAL PEPTIDE SYNTHASE ATNA-RELATED"/>
    <property type="match status" value="1"/>
</dbReference>
<dbReference type="SUPFAM" id="SSF47336">
    <property type="entry name" value="ACP-like"/>
    <property type="match status" value="2"/>
</dbReference>
<evidence type="ECO:0000313" key="7">
    <source>
        <dbReference type="EMBL" id="KAL2845894.1"/>
    </source>
</evidence>
<dbReference type="InterPro" id="IPR010071">
    <property type="entry name" value="AA_adenyl_dom"/>
</dbReference>
<dbReference type="SUPFAM" id="SSF56801">
    <property type="entry name" value="Acetyl-CoA synthetase-like"/>
    <property type="match status" value="2"/>
</dbReference>
<evidence type="ECO:0000313" key="8">
    <source>
        <dbReference type="Proteomes" id="UP001610446"/>
    </source>
</evidence>
<keyword evidence="2" id="KW-0597">Phosphoprotein</keyword>
<sequence>MAPPPQNCLFPPLTEDPPPLPTGRRVEVSDTEIAAGLLGKNSSALQLVLQAGWALVLRTFCEVENVRFGFKRIAKDSSETYCCACVLAADTSLHELSAGKGLDLYPDSTEQQKQYNTALTIVVQQGWGTFCRENGFEHKEACLPIVHVSGDVVAQMEKHNYAVELVAEVGRDSVRLCIRYQDAFLSEKQAHDVASTTERAIMLCLRSTLEDTVGNANMISERNKADLASWNSGSFPLATGFVHEIVRQRCLTDATAPAVCAWDGELSYAQLDDLSDRLAARLVAKGAGPGVFVPVCFERSKWAIVASLGVLKAGAAFVPLDPSTPKQRLENVLRHVETKLAVASSAHASLFVTNGVHCVVLSDMTINQFPNPKRAIIVPLQGTEPAYVLFTSGSTGTPKACVVDHSAFAGVSTHGVGMRMAPNSRVYQFASYTFGMALIEIYCALTLGATVCVPSEEERTGSLVQSMTRMQATWAILTPSIIQSIGPDDLPRLQTLVTAGEPLPRDVLRLWARRVQLVQGYGLTEWAGICAASEPLSPAASTGNIGRLPTSRIWLVDPEDPTRLAPIGAVGEMLLEGPCLAREYLKQPDETSASFVSVPSWRFEYAAPFPSRLYRSGDLMRYCDDGTYMYIGRKGRQVKIRGQRVELAEVEYHVKNSFPAAQKVIAELIVPRDDERPRLTVFLLLQSTHPLPANSDQDDSFLAPPSEAFRANAEAVNAALMAVLPRYMIPDLYIPLTRVPFTLTGKTSRRHLCQIGSQETLAELTSYVHVRRVTLMPRSPQELLLQAVISQVLKRDPSTIGVDDSFFHIGGDSIAGMQVSALCRKKGIRISMQDLFRYRTIAALAPLVSVVDGKLAREEAEPGNTSPEMGTMVQSDNCKSFALSMPQEMFFASCGFASHQSSQRRVMQLTRLIDEEIVRNAVLQLTWRHPMLRARFTQNQNDEGTSKWQQRIVPNTPTVFGFLMIHVSSTTEIPRIVAEMQSSLHIEHGPMFTAALIYLASEQYIALVGHRLVVDEDSWAILSRDLDAMLQGRYPTMEPKTALSYEGWCQSQQSENRKGLLALVQAQGQEVPRGENSHRVSQTQLTLDKQVTAALLGDCNEAFRTVPIDIFHAALIISYIRLFADVPVPVILLELSDRETQAKGASQTVGWLSRIHRVSVDTDNEMDLVEAVRRAKDARLCTTATNLPRVDTGEGIGDATVKPLAVLFRHDPHELYTSGQEGVATLERQLSIEKDISIQVAACQPLASIDITVSCVQGCVQFTLQYQHQAMASPAVQRWMGQYEHTLRDAVTQLKSTPAGYTLSDIALPSVTYRNLQEVLRCSPMQQGILLSQARNPEFYRVQSFWKAHPPNNLPPDMLLARFRTAWNKVVARHAILRTVVVESRVHPGTFDQVVLKEVPPHVDGICLPLGDPISVLRERSRCCDLPTDMPAHHLTICITAKCVYLGLTISHALIDAQSINIIMRDVGIAYDGNLPPQAPSYGKYIDYIQQLELDRSITYWTQYLGGITPCLFPSLDYRRQAGEQQAPELKSLTLEIEAATRLQQVCSTHGITISNIFQLAWGLTLRCYTGSDDICFGYLAAGRDIPLEELDDTVGPYVNMLICRIQLAGSQTLSQLLQKILTNFIDSSCSQHAPLGRILQSLSLSGPLFNTIISMRPPSYEVQKTSSLALQPVWELDPTEFDLAVNVDISGEFVHATMNYWSTICSDEQATNLASTLHKSISSILEHSQRTPAQLDLFSDDCYAQLQRLNAQSPERVEDCATNLIAAQFLSQPGAVAVCAWDGNFTYEELGRLTSQLAAQLIAQGAGPEVFVPIVFNKSRWAVVAILAVMQAGAAFVLLDPSHPVARLREVCQQIHPPIILCSVEHQAAGAELGDRLFILGDGIEAPWRISSNKVGPLDVSRPSHALYAVFTSGTTGKPKGIVVEHATFCSSAMAHGTLFSLGATSRVLQFSSFAFDVSICEILTTLCFGGCVCVPSEEERLNDLAGAIGRLGANTAHLTASVLRLLTPEQVPSLETVIATGEAMSVADADQWADRVRLISAYGPAECCIYTHVQSQIDRQADPRNIGYPTTGLAWLVDPDDHDRLVPLGTAGELVIEGPLVARGYLNDAGRPGEGFVPEPRWRSRFSAGRHGAFYKTGDLVRYGPQGSVRFIGRKDTQVKINGQRLELADIEYNLQQTLSMVSDRPLDVVVDIVSFGNPTRDPTLTAFVAPRVTPYEFAAVSMADLAKDVTALVPSLKAHLYKVLPQYMVPRMYITLDKFPLGKTGKTDRRCLREEACKACQNGGHTKIEGTTATMKRRPRNDAERKIQALVARTLELSLDEVGLDDNFFLLGGESMTAMKLVAAARSEGIMLAVKSVLQQPRLIDLVQGQDQQHLQFSDAEGDGDRHSRHLLDVESNEVGNSIRDSIGSQMVFDGSLIQEVLPTTEFQAETACTWPATYFLITMHGTLDRRRLRLAAQGLLDRYEILRTVFVRHGPADQVIQIILQPIPVPFFEFPCDSDDLFSACELVCRTDSARGLPLGQLATQFMLFSQCANPEYHILALRLSHAQYDGYCMPLLYRDLARAYGDDIRPLPPAIQYATYIRHLAKAEKSKSRQFWSHTLQRSNVPTRLNELSLGIPAGSLIPGSMIELTTNMAMPIPHGGITVASLMKSAVALILMGLCKATDVVFSQVVSGRNVPLTGIETIVGVCANIVPVRVRARPLCTVQSFLGAVQEQHIESLDHETLGQQEIRRYCTEWPMISPFGCLIQHQSLDLRPQFSLSSEVECTTRVFGGAFERTFLHLVTIPRDNQLTVQLFAPPTLINETYCQRLLDRFCETALWLAGHPDRMVDEWDASISS</sequence>
<dbReference type="CDD" id="cd05918">
    <property type="entry name" value="A_NRPS_SidN3_like"/>
    <property type="match status" value="2"/>
</dbReference>
<dbReference type="Pfam" id="PF00668">
    <property type="entry name" value="Condensation"/>
    <property type="match status" value="3"/>
</dbReference>
<proteinExistence type="inferred from homology"/>
<feature type="region of interest" description="Disordered" evidence="5">
    <location>
        <begin position="1"/>
        <end position="25"/>
    </location>
</feature>
<dbReference type="Proteomes" id="UP001610446">
    <property type="component" value="Unassembled WGS sequence"/>
</dbReference>